<dbReference type="Proteomes" id="UP000285286">
    <property type="component" value="Unassembled WGS sequence"/>
</dbReference>
<keyword evidence="1" id="KW-0812">Transmembrane</keyword>
<name>A0A423CZN7_9PSED</name>
<gene>
    <name evidence="2" type="ORF">BHU25_23415</name>
</gene>
<evidence type="ECO:0008006" key="4">
    <source>
        <dbReference type="Google" id="ProtNLM"/>
    </source>
</evidence>
<dbReference type="EMBL" id="MOAM01000035">
    <property type="protein sequence ID" value="ROL64825.1"/>
    <property type="molecule type" value="Genomic_DNA"/>
</dbReference>
<organism evidence="2 3">
    <name type="scientific">Pseudomonas vranovensis</name>
    <dbReference type="NCBI Taxonomy" id="321661"/>
    <lineage>
        <taxon>Bacteria</taxon>
        <taxon>Pseudomonadati</taxon>
        <taxon>Pseudomonadota</taxon>
        <taxon>Gammaproteobacteria</taxon>
        <taxon>Pseudomonadales</taxon>
        <taxon>Pseudomonadaceae</taxon>
        <taxon>Pseudomonas</taxon>
    </lineage>
</organism>
<sequence>MQPSEKQCPFCAETIKAQARRCRHCHADLSKKTLGVFAKTGITVVVLGIVLLGFGAYVASSSESKEQSEAQAAIDLCREHEASYTGPANGRSIISAACQKIEDELRGKFGHAP</sequence>
<keyword evidence="1" id="KW-1133">Transmembrane helix</keyword>
<reference evidence="2 3" key="1">
    <citation type="submission" date="2016-10" db="EMBL/GenBank/DDBJ databases">
        <title>Comparative genome analysis of multiple Pseudomonas spp. focuses on biocontrol and plant growth promoting traits.</title>
        <authorList>
            <person name="Tao X.-Y."/>
            <person name="Taylor C.G."/>
        </authorList>
    </citation>
    <scope>NUCLEOTIDE SEQUENCE [LARGE SCALE GENOMIC DNA]</scope>
    <source>
        <strain evidence="2 3">15D11</strain>
    </source>
</reference>
<evidence type="ECO:0000256" key="1">
    <source>
        <dbReference type="SAM" id="Phobius"/>
    </source>
</evidence>
<comment type="caution">
    <text evidence="2">The sequence shown here is derived from an EMBL/GenBank/DDBJ whole genome shotgun (WGS) entry which is preliminary data.</text>
</comment>
<dbReference type="AlphaFoldDB" id="A0A423CZN7"/>
<protein>
    <recommendedName>
        <fullName evidence="4">Zinc ribbon domain-containing protein</fullName>
    </recommendedName>
</protein>
<evidence type="ECO:0000313" key="3">
    <source>
        <dbReference type="Proteomes" id="UP000285286"/>
    </source>
</evidence>
<evidence type="ECO:0000313" key="2">
    <source>
        <dbReference type="EMBL" id="ROL64825.1"/>
    </source>
</evidence>
<keyword evidence="3" id="KW-1185">Reference proteome</keyword>
<accession>A0A423CZN7</accession>
<keyword evidence="1" id="KW-0472">Membrane</keyword>
<dbReference type="RefSeq" id="WP_123567686.1">
    <property type="nucleotide sequence ID" value="NZ_MOAM01000035.1"/>
</dbReference>
<feature type="transmembrane region" description="Helical" evidence="1">
    <location>
        <begin position="36"/>
        <end position="59"/>
    </location>
</feature>
<proteinExistence type="predicted"/>